<feature type="compositionally biased region" description="Basic and acidic residues" evidence="2">
    <location>
        <begin position="660"/>
        <end position="678"/>
    </location>
</feature>
<keyword evidence="4" id="KW-1185">Reference proteome</keyword>
<keyword evidence="1" id="KW-0175">Coiled coil</keyword>
<proteinExistence type="predicted"/>
<evidence type="ECO:0000313" key="3">
    <source>
        <dbReference type="EnsemblMetazoa" id="AALFPA23_023017.P34234"/>
    </source>
</evidence>
<evidence type="ECO:0000256" key="2">
    <source>
        <dbReference type="SAM" id="MobiDB-lite"/>
    </source>
</evidence>
<feature type="region of interest" description="Disordered" evidence="2">
    <location>
        <begin position="959"/>
        <end position="986"/>
    </location>
</feature>
<evidence type="ECO:0000256" key="1">
    <source>
        <dbReference type="SAM" id="Coils"/>
    </source>
</evidence>
<sequence length="1056" mass="121004">MSYTTQKEFFNVPFRNEEPRLPERKRSDGALMTYDLCTDGRAWALDKQKRSNYILDVVHKARFKKAMLHPEGQFELTKDYLIHLDVDDLAEYILSLQGEIKRKNDSVQQLEESRKTLDQQLEAVQAKSDELYELQQQSAMLAEERNDFEQQLEELEMVIVDLKERADRYNLLAKENTLLRDQLQNQQMEAANRIRLINAEVEANYNRMRAEDYDKLEAELVLFKAQYQDLRQQKRDLKEQLQRAVVQQSKVTGLKRQLALEQAHRERVEDELEHLLSLYDQRFQAALDERSLPALEDYNRQNTERWVENRVLSTAEEEPRTRMSSYQSESARPETAVVQVVESCDNCATLQQQLDTLQLVHSEEQQERERENQAMQEQYNLLRNDLDLAEQAKHEEIKKREEIQKQHLPQINAEQTQSKEQPSALATAEIEALKKTNDELQKEIARLLEARIGTQDVTATAAESQAEMLKTIENLRLELQHANGAVKEKEDAFRKMEMEVEKARSMQQLGAAESAAVAMQETEQLRKRNEELENKLKQCESQMEERKREVKELNRCIADEKQAKESLLLAAAPSGDRDDAKKYEEQQSELMKTIENLRSELQISNDIVKEKQDAMRQMELEMQTIQSAQQLGDEETAAAAVQQTQLMSRKIEELEAKLKECNTVLDERKRSDVTREGSDAADDANQDKDRSEISVEESEPEKSAEGDILDEVETPTEDEESTKGGEEYEEVIAEAQQETVTAVEVAEQRASLKFATNEDEELAKMDHKGDGDDEAASVGDEVHDQQALTDSDTVTGEEGDGDHDREEVVEPDDTEAIEDSKKKDLRVGGTPSLDSLSQEQRTLLDQHGFLDDDDIIRLGTSDPDKTRMIALKIVHHGIGVLLIADLHHLHGEICRAVIERYIKLGDNVRTVDRTMYECHEILDTVKKMSNSEMNSMLAAPVTQIPVRNPMLLDEEIPVRLPAPKPKSRPKSTSFSPVGSNSMKLNPSSSRVLVGDYKEDRKDLFKSTPKKQWKAVGENGDMCRIRPWRAPKTPAETIVASTLMDGSRVVVRQKRHL</sequence>
<dbReference type="Proteomes" id="UP000069940">
    <property type="component" value="Unassembled WGS sequence"/>
</dbReference>
<protein>
    <recommendedName>
        <fullName evidence="5">Myosin class ii heavy chain</fullName>
    </recommendedName>
</protein>
<evidence type="ECO:0008006" key="5">
    <source>
        <dbReference type="Google" id="ProtNLM"/>
    </source>
</evidence>
<dbReference type="EnsemblMetazoa" id="AALFPA23_023017.R34234">
    <property type="protein sequence ID" value="AALFPA23_023017.P34234"/>
    <property type="gene ID" value="AALFPA23_023017"/>
</dbReference>
<feature type="compositionally biased region" description="Acidic residues" evidence="2">
    <location>
        <begin position="707"/>
        <end position="720"/>
    </location>
</feature>
<feature type="compositionally biased region" description="Polar residues" evidence="2">
    <location>
        <begin position="970"/>
        <end position="986"/>
    </location>
</feature>
<organism evidence="3 4">
    <name type="scientific">Aedes albopictus</name>
    <name type="common">Asian tiger mosquito</name>
    <name type="synonym">Stegomyia albopicta</name>
    <dbReference type="NCBI Taxonomy" id="7160"/>
    <lineage>
        <taxon>Eukaryota</taxon>
        <taxon>Metazoa</taxon>
        <taxon>Ecdysozoa</taxon>
        <taxon>Arthropoda</taxon>
        <taxon>Hexapoda</taxon>
        <taxon>Insecta</taxon>
        <taxon>Pterygota</taxon>
        <taxon>Neoptera</taxon>
        <taxon>Endopterygota</taxon>
        <taxon>Diptera</taxon>
        <taxon>Nematocera</taxon>
        <taxon>Culicoidea</taxon>
        <taxon>Culicidae</taxon>
        <taxon>Culicinae</taxon>
        <taxon>Aedini</taxon>
        <taxon>Aedes</taxon>
        <taxon>Stegomyia</taxon>
    </lineage>
</organism>
<evidence type="ECO:0000313" key="4">
    <source>
        <dbReference type="Proteomes" id="UP000069940"/>
    </source>
</evidence>
<feature type="coiled-coil region" evidence="1">
    <location>
        <begin position="93"/>
        <end position="271"/>
    </location>
</feature>
<dbReference type="GeneID" id="109415917"/>
<reference evidence="4" key="1">
    <citation type="journal article" date="2015" name="Proc. Natl. Acad. Sci. U.S.A.">
        <title>Genome sequence of the Asian Tiger mosquito, Aedes albopictus, reveals insights into its biology, genetics, and evolution.</title>
        <authorList>
            <person name="Chen X.G."/>
            <person name="Jiang X."/>
            <person name="Gu J."/>
            <person name="Xu M."/>
            <person name="Wu Y."/>
            <person name="Deng Y."/>
            <person name="Zhang C."/>
            <person name="Bonizzoni M."/>
            <person name="Dermauw W."/>
            <person name="Vontas J."/>
            <person name="Armbruster P."/>
            <person name="Huang X."/>
            <person name="Yang Y."/>
            <person name="Zhang H."/>
            <person name="He W."/>
            <person name="Peng H."/>
            <person name="Liu Y."/>
            <person name="Wu K."/>
            <person name="Chen J."/>
            <person name="Lirakis M."/>
            <person name="Topalis P."/>
            <person name="Van Leeuwen T."/>
            <person name="Hall A.B."/>
            <person name="Jiang X."/>
            <person name="Thorpe C."/>
            <person name="Mueller R.L."/>
            <person name="Sun C."/>
            <person name="Waterhouse R.M."/>
            <person name="Yan G."/>
            <person name="Tu Z.J."/>
            <person name="Fang X."/>
            <person name="James A.A."/>
        </authorList>
    </citation>
    <scope>NUCLEOTIDE SEQUENCE [LARGE SCALE GENOMIC DNA]</scope>
    <source>
        <strain evidence="4">Foshan</strain>
    </source>
</reference>
<feature type="region of interest" description="Disordered" evidence="2">
    <location>
        <begin position="660"/>
        <end position="837"/>
    </location>
</feature>
<accession>A0ABM1ZZE0</accession>
<name>A0ABM1ZZE0_AEDAL</name>
<reference evidence="3" key="2">
    <citation type="submission" date="2025-05" db="UniProtKB">
        <authorList>
            <consortium name="EnsemblMetazoa"/>
        </authorList>
    </citation>
    <scope>IDENTIFICATION</scope>
    <source>
        <strain evidence="3">Foshan</strain>
    </source>
</reference>
<dbReference type="RefSeq" id="XP_019545414.3">
    <property type="nucleotide sequence ID" value="XM_019689869.3"/>
</dbReference>